<sequence length="506" mass="57475">MDPFSDIVMLHLRKSHGLMKNFKGSNKIKNGNKKKSKKLNIIHKMKEKQAALTGKGSNDTTFKEKPLITDKIFKADNITFKEQPLTTDKMSEAVNTTFKEQPLIIEKLPNAVPTTFFIGQEIFNSTDLLNAATAPLAENTSSISKRFSDIEPSLNNRKGVLEGKNNRQLPESESATKKQFSMTLFKRKSSSFFSTETNIHTEQREVTKNTFSAHLQEADEIDLFNKFVSLAEPSRQKKTVPEDEDKVYKLFHDWKKADLILTGVAGISALVLVVSCIAYGQRRQRKNYSVAIRDSEEKGNFLGWRKSAKITGTFFRLMMRKRKTGPKKKRQPSQDRMVAGKSSEEKFLKDGYHSQKCFSSKNTLTKHLIIKDSLKMVDSTSRKEIYRINEEKSEILMKDSVYHRENCDLSSAQMPITYYRSNDNDKKTTKIEKLTKPIQRYSLSEPSDEKCLSSGSEIEITDVAVQTSFEDHNIPLINSIKSTRLPSLPSISSETSPGSSSERTDT</sequence>
<dbReference type="AlphaFoldDB" id="A0A8X6X6R3"/>
<accession>A0A8X6X6R3</accession>
<keyword evidence="4" id="KW-1185">Reference proteome</keyword>
<reference evidence="3" key="1">
    <citation type="submission" date="2020-08" db="EMBL/GenBank/DDBJ databases">
        <title>Multicomponent nature underlies the extraordinary mechanical properties of spider dragline silk.</title>
        <authorList>
            <person name="Kono N."/>
            <person name="Nakamura H."/>
            <person name="Mori M."/>
            <person name="Yoshida Y."/>
            <person name="Ohtoshi R."/>
            <person name="Malay A.D."/>
            <person name="Moran D.A.P."/>
            <person name="Tomita M."/>
            <person name="Numata K."/>
            <person name="Arakawa K."/>
        </authorList>
    </citation>
    <scope>NUCLEOTIDE SEQUENCE</scope>
</reference>
<evidence type="ECO:0000256" key="1">
    <source>
        <dbReference type="SAM" id="MobiDB-lite"/>
    </source>
</evidence>
<comment type="caution">
    <text evidence="3">The sequence shown here is derived from an EMBL/GenBank/DDBJ whole genome shotgun (WGS) entry which is preliminary data.</text>
</comment>
<evidence type="ECO:0000256" key="2">
    <source>
        <dbReference type="SAM" id="Phobius"/>
    </source>
</evidence>
<dbReference type="OrthoDB" id="6437132at2759"/>
<name>A0A8X6X6R3_9ARAC</name>
<dbReference type="Proteomes" id="UP000886998">
    <property type="component" value="Unassembled WGS sequence"/>
</dbReference>
<feature type="transmembrane region" description="Helical" evidence="2">
    <location>
        <begin position="259"/>
        <end position="279"/>
    </location>
</feature>
<gene>
    <name evidence="3" type="ORF">TNIN_176141</name>
</gene>
<feature type="compositionally biased region" description="Polar residues" evidence="1">
    <location>
        <begin position="166"/>
        <end position="175"/>
    </location>
</feature>
<evidence type="ECO:0000313" key="3">
    <source>
        <dbReference type="EMBL" id="GFY47923.1"/>
    </source>
</evidence>
<dbReference type="EMBL" id="BMAV01006209">
    <property type="protein sequence ID" value="GFY47923.1"/>
    <property type="molecule type" value="Genomic_DNA"/>
</dbReference>
<keyword evidence="2" id="KW-1133">Transmembrane helix</keyword>
<keyword evidence="2" id="KW-0812">Transmembrane</keyword>
<proteinExistence type="predicted"/>
<evidence type="ECO:0000313" key="4">
    <source>
        <dbReference type="Proteomes" id="UP000886998"/>
    </source>
</evidence>
<keyword evidence="2" id="KW-0472">Membrane</keyword>
<protein>
    <submittedName>
        <fullName evidence="3">Uncharacterized protein</fullName>
    </submittedName>
</protein>
<organism evidence="3 4">
    <name type="scientific">Trichonephila inaurata madagascariensis</name>
    <dbReference type="NCBI Taxonomy" id="2747483"/>
    <lineage>
        <taxon>Eukaryota</taxon>
        <taxon>Metazoa</taxon>
        <taxon>Ecdysozoa</taxon>
        <taxon>Arthropoda</taxon>
        <taxon>Chelicerata</taxon>
        <taxon>Arachnida</taxon>
        <taxon>Araneae</taxon>
        <taxon>Araneomorphae</taxon>
        <taxon>Entelegynae</taxon>
        <taxon>Araneoidea</taxon>
        <taxon>Nephilidae</taxon>
        <taxon>Trichonephila</taxon>
        <taxon>Trichonephila inaurata</taxon>
    </lineage>
</organism>
<feature type="compositionally biased region" description="Low complexity" evidence="1">
    <location>
        <begin position="486"/>
        <end position="506"/>
    </location>
</feature>
<feature type="region of interest" description="Disordered" evidence="1">
    <location>
        <begin position="154"/>
        <end position="175"/>
    </location>
</feature>
<feature type="region of interest" description="Disordered" evidence="1">
    <location>
        <begin position="485"/>
        <end position="506"/>
    </location>
</feature>